<name>A0A8H5CK78_9AGAR</name>
<sequence length="103" mass="11544">MRVSSIFALVPVALSLATLTVARDVASSVDAREYIDELATRELLSELSTRDLIEELSDRLERRTQYGTCIHCGRERVIKANTCSKNPVEGHVLDWKTIVKKQG</sequence>
<proteinExistence type="predicted"/>
<dbReference type="OrthoDB" id="10386123at2759"/>
<reference evidence="2 3" key="1">
    <citation type="journal article" date="2020" name="ISME J.">
        <title>Uncovering the hidden diversity of litter-decomposition mechanisms in mushroom-forming fungi.</title>
        <authorList>
            <person name="Floudas D."/>
            <person name="Bentzer J."/>
            <person name="Ahren D."/>
            <person name="Johansson T."/>
            <person name="Persson P."/>
            <person name="Tunlid A."/>
        </authorList>
    </citation>
    <scope>NUCLEOTIDE SEQUENCE [LARGE SCALE GENOMIC DNA]</scope>
    <source>
        <strain evidence="2 3">CBS 175.51</strain>
    </source>
</reference>
<feature type="signal peptide" evidence="1">
    <location>
        <begin position="1"/>
        <end position="22"/>
    </location>
</feature>
<evidence type="ECO:0000256" key="1">
    <source>
        <dbReference type="SAM" id="SignalP"/>
    </source>
</evidence>
<gene>
    <name evidence="2" type="ORF">D9611_002151</name>
</gene>
<evidence type="ECO:0000313" key="2">
    <source>
        <dbReference type="EMBL" id="KAF5342187.1"/>
    </source>
</evidence>
<comment type="caution">
    <text evidence="2">The sequence shown here is derived from an EMBL/GenBank/DDBJ whole genome shotgun (WGS) entry which is preliminary data.</text>
</comment>
<dbReference type="AlphaFoldDB" id="A0A8H5CK78"/>
<dbReference type="EMBL" id="JAACJK010000001">
    <property type="protein sequence ID" value="KAF5342187.1"/>
    <property type="molecule type" value="Genomic_DNA"/>
</dbReference>
<organism evidence="2 3">
    <name type="scientific">Ephemerocybe angulata</name>
    <dbReference type="NCBI Taxonomy" id="980116"/>
    <lineage>
        <taxon>Eukaryota</taxon>
        <taxon>Fungi</taxon>
        <taxon>Dikarya</taxon>
        <taxon>Basidiomycota</taxon>
        <taxon>Agaricomycotina</taxon>
        <taxon>Agaricomycetes</taxon>
        <taxon>Agaricomycetidae</taxon>
        <taxon>Agaricales</taxon>
        <taxon>Agaricineae</taxon>
        <taxon>Psathyrellaceae</taxon>
        <taxon>Ephemerocybe</taxon>
    </lineage>
</organism>
<keyword evidence="1" id="KW-0732">Signal</keyword>
<accession>A0A8H5CK78</accession>
<feature type="chain" id="PRO_5034704736" evidence="1">
    <location>
        <begin position="23"/>
        <end position="103"/>
    </location>
</feature>
<evidence type="ECO:0000313" key="3">
    <source>
        <dbReference type="Proteomes" id="UP000541558"/>
    </source>
</evidence>
<protein>
    <submittedName>
        <fullName evidence="2">Uncharacterized protein</fullName>
    </submittedName>
</protein>
<keyword evidence="3" id="KW-1185">Reference proteome</keyword>
<dbReference type="Proteomes" id="UP000541558">
    <property type="component" value="Unassembled WGS sequence"/>
</dbReference>